<reference evidence="1 2" key="1">
    <citation type="submission" date="2019-03" db="EMBL/GenBank/DDBJ databases">
        <title>Genomic Encyclopedia of Type Strains, Phase IV (KMG-IV): sequencing the most valuable type-strain genomes for metagenomic binning, comparative biology and taxonomic classification.</title>
        <authorList>
            <person name="Goeker M."/>
        </authorList>
    </citation>
    <scope>NUCLEOTIDE SEQUENCE [LARGE SCALE GENOMIC DNA]</scope>
    <source>
        <strain evidence="1 2">DSM 24984</strain>
    </source>
</reference>
<name>A0A4R1KCN3_9BACT</name>
<evidence type="ECO:0000313" key="1">
    <source>
        <dbReference type="EMBL" id="TCK60929.1"/>
    </source>
</evidence>
<proteinExistence type="predicted"/>
<dbReference type="OrthoDB" id="9783678at2"/>
<dbReference type="AlphaFoldDB" id="A0A4R1KCN3"/>
<evidence type="ECO:0000313" key="2">
    <source>
        <dbReference type="Proteomes" id="UP000294614"/>
    </source>
</evidence>
<comment type="caution">
    <text evidence="1">The sequence shown here is derived from an EMBL/GenBank/DDBJ whole genome shotgun (WGS) entry which is preliminary data.</text>
</comment>
<dbReference type="EMBL" id="SMGG01000004">
    <property type="protein sequence ID" value="TCK60929.1"/>
    <property type="molecule type" value="Genomic_DNA"/>
</dbReference>
<sequence>MNRRQTEDLQIIYYKLLDGLFLKPGGKVCESSFNNFFTAKYLADKKIFDTVNALTYDMSSVPENINPMKVEMSVSQTMRRARVDTHVSLGGSFVFQPIHDVVYALHGSLNVGGRLVLSVYPKIYDSQGRDVLAMLSDAAQLPIKDKLSRWSVTVSNAIHNLFMNIKTEELICDSSVSEVQSLFGSDVFNRYLFKNETEHEMFFEPMSEEQKYYMSWTIIRGLRI</sequence>
<dbReference type="RefSeq" id="WP_132873786.1">
    <property type="nucleotide sequence ID" value="NZ_JAJUHT010000001.1"/>
</dbReference>
<evidence type="ECO:0008006" key="3">
    <source>
        <dbReference type="Google" id="ProtNLM"/>
    </source>
</evidence>
<dbReference type="Proteomes" id="UP000294614">
    <property type="component" value="Unassembled WGS sequence"/>
</dbReference>
<organism evidence="1 2">
    <name type="scientific">Seleniivibrio woodruffii</name>
    <dbReference type="NCBI Taxonomy" id="1078050"/>
    <lineage>
        <taxon>Bacteria</taxon>
        <taxon>Pseudomonadati</taxon>
        <taxon>Deferribacterota</taxon>
        <taxon>Deferribacteres</taxon>
        <taxon>Deferribacterales</taxon>
        <taxon>Geovibrionaceae</taxon>
        <taxon>Seleniivibrio</taxon>
    </lineage>
</organism>
<protein>
    <recommendedName>
        <fullName evidence="3">Methyltransferase family protein</fullName>
    </recommendedName>
</protein>
<accession>A0A4R1KCN3</accession>
<keyword evidence="2" id="KW-1185">Reference proteome</keyword>
<gene>
    <name evidence="1" type="ORF">C8D98_1810</name>
</gene>